<evidence type="ECO:0000256" key="3">
    <source>
        <dbReference type="ARBA" id="ARBA00004613"/>
    </source>
</evidence>
<reference evidence="8" key="1">
    <citation type="submission" date="2020-09" db="EMBL/GenBank/DDBJ databases">
        <authorList>
            <person name="Kim M.K."/>
        </authorList>
    </citation>
    <scope>NUCLEOTIDE SEQUENCE</scope>
    <source>
        <strain evidence="8">BT702</strain>
    </source>
</reference>
<dbReference type="GO" id="GO:0009279">
    <property type="term" value="C:cell outer membrane"/>
    <property type="evidence" value="ECO:0007669"/>
    <property type="project" value="UniProtKB-SubCell"/>
</dbReference>
<accession>A0A927ATQ8</accession>
<evidence type="ECO:0000256" key="5">
    <source>
        <dbReference type="ARBA" id="ARBA00022729"/>
    </source>
</evidence>
<evidence type="ECO:0000256" key="2">
    <source>
        <dbReference type="ARBA" id="ARBA00004442"/>
    </source>
</evidence>
<evidence type="ECO:0000256" key="1">
    <source>
        <dbReference type="ARBA" id="ARBA00004196"/>
    </source>
</evidence>
<evidence type="ECO:0000313" key="9">
    <source>
        <dbReference type="Proteomes" id="UP000598820"/>
    </source>
</evidence>
<dbReference type="AlphaFoldDB" id="A0A927ATQ8"/>
<dbReference type="InterPro" id="IPR059226">
    <property type="entry name" value="Choice_anch_Q_dom"/>
</dbReference>
<evidence type="ECO:0000256" key="4">
    <source>
        <dbReference type="ARBA" id="ARBA00022525"/>
    </source>
</evidence>
<keyword evidence="9" id="KW-1185">Reference proteome</keyword>
<dbReference type="InterPro" id="IPR003368">
    <property type="entry name" value="POMP_repeat"/>
</dbReference>
<organism evidence="8 9">
    <name type="scientific">Spirosoma profusum</name>
    <dbReference type="NCBI Taxonomy" id="2771354"/>
    <lineage>
        <taxon>Bacteria</taxon>
        <taxon>Pseudomonadati</taxon>
        <taxon>Bacteroidota</taxon>
        <taxon>Cytophagia</taxon>
        <taxon>Cytophagales</taxon>
        <taxon>Cytophagaceae</taxon>
        <taxon>Spirosoma</taxon>
    </lineage>
</organism>
<evidence type="ECO:0008006" key="10">
    <source>
        <dbReference type="Google" id="ProtNLM"/>
    </source>
</evidence>
<dbReference type="GO" id="GO:0005576">
    <property type="term" value="C:extracellular region"/>
    <property type="evidence" value="ECO:0007669"/>
    <property type="project" value="UniProtKB-SubCell"/>
</dbReference>
<dbReference type="PANTHER" id="PTHR11319:SF35">
    <property type="entry name" value="OUTER MEMBRANE PROTEIN PMPC-RELATED"/>
    <property type="match status" value="1"/>
</dbReference>
<dbReference type="InterPro" id="IPR022441">
    <property type="entry name" value="Para_beta_helix_rpt-2"/>
</dbReference>
<evidence type="ECO:0000256" key="6">
    <source>
        <dbReference type="ARBA" id="ARBA00023136"/>
    </source>
</evidence>
<evidence type="ECO:0000256" key="7">
    <source>
        <dbReference type="ARBA" id="ARBA00023237"/>
    </source>
</evidence>
<keyword evidence="4" id="KW-0964">Secreted</keyword>
<comment type="subcellular location">
    <subcellularLocation>
        <location evidence="1">Cell envelope</location>
    </subcellularLocation>
    <subcellularLocation>
        <location evidence="2">Cell outer membrane</location>
    </subcellularLocation>
    <subcellularLocation>
        <location evidence="3">Secreted</location>
    </subcellularLocation>
</comment>
<keyword evidence="6" id="KW-0472">Membrane</keyword>
<dbReference type="Proteomes" id="UP000598820">
    <property type="component" value="Unassembled WGS sequence"/>
</dbReference>
<dbReference type="PANTHER" id="PTHR11319">
    <property type="entry name" value="G PROTEIN-COUPLED RECEPTOR-RELATED"/>
    <property type="match status" value="1"/>
</dbReference>
<sequence length="459" mass="47433">MQELWVAQGTYSTSGSFSFQPGISYYGGFGGTETILNQRDIQAHPTILSRTAPGAPIVQNQNLTATTRLDGFVIQGGNTPSGGGMYNQNSSPTLANCTFKNNTASGNGGGLYNDEASYPTLLNCNFTANKAAQGGAIYTSSATSLTLVNTQFSSNTATSGGALFSQNSSPLLTRCLLTQNTATKGGAIYTNNSGGPTLINTQFIQNTASSQGGALFASGANNSGVLVKLINCILVGNQASQGGAFYNALAQASLMNCSLSGNSSASQGGAFYNLTSSVDLTNSVVWNNGGSNSFANSLGGTVSARFSLLEATVSGYNSETANLMTTISPFVSSTPQTPADLVLAAGSFAINRGNNTAYAQVNGPTTDLAGNPRILQTTIDMGAYEGAWECTSMYTLKAGAWNDVSIWSCGRVPLLTDVVTLNYAVSLPPTYQGQALRVIYSATGRLIFGSTSRLRLGGN</sequence>
<proteinExistence type="predicted"/>
<dbReference type="NCBIfam" id="TIGR03804">
    <property type="entry name" value="para_beta_helix"/>
    <property type="match status" value="1"/>
</dbReference>
<dbReference type="SUPFAM" id="SSF51126">
    <property type="entry name" value="Pectin lyase-like"/>
    <property type="match status" value="1"/>
</dbReference>
<dbReference type="NCBIfam" id="NF041518">
    <property type="entry name" value="choice_anch_Q"/>
    <property type="match status" value="1"/>
</dbReference>
<gene>
    <name evidence="8" type="ORF">IC229_26185</name>
</gene>
<keyword evidence="7" id="KW-0998">Cell outer membrane</keyword>
<comment type="caution">
    <text evidence="8">The sequence shown here is derived from an EMBL/GenBank/DDBJ whole genome shotgun (WGS) entry which is preliminary data.</text>
</comment>
<name>A0A927ATQ8_9BACT</name>
<keyword evidence="5" id="KW-0732">Signal</keyword>
<dbReference type="EMBL" id="JACWZY010000028">
    <property type="protein sequence ID" value="MBD2704160.1"/>
    <property type="molecule type" value="Genomic_DNA"/>
</dbReference>
<protein>
    <recommendedName>
        <fullName evidence="10">Right-handed parallel beta-helix repeat-containing protein</fullName>
    </recommendedName>
</protein>
<dbReference type="RefSeq" id="WP_190890498.1">
    <property type="nucleotide sequence ID" value="NZ_JACWZY010000028.1"/>
</dbReference>
<dbReference type="NCBIfam" id="TIGR01376">
    <property type="entry name" value="POMP_repeat"/>
    <property type="match status" value="4"/>
</dbReference>
<evidence type="ECO:0000313" key="8">
    <source>
        <dbReference type="EMBL" id="MBD2704160.1"/>
    </source>
</evidence>
<dbReference type="InterPro" id="IPR011050">
    <property type="entry name" value="Pectin_lyase_fold/virulence"/>
</dbReference>
<dbReference type="Pfam" id="PF02415">
    <property type="entry name" value="Chlam_PMP"/>
    <property type="match status" value="4"/>
</dbReference>